<dbReference type="Gene3D" id="3.40.50.1820">
    <property type="entry name" value="alpha/beta hydrolase"/>
    <property type="match status" value="1"/>
</dbReference>
<name>A0ABW5CUB4_9BACT</name>
<dbReference type="Pfam" id="PF06821">
    <property type="entry name" value="Ser_hydrolase"/>
    <property type="match status" value="1"/>
</dbReference>
<dbReference type="EMBL" id="JBHUIM010000001">
    <property type="protein sequence ID" value="MFD2246026.1"/>
    <property type="molecule type" value="Genomic_DNA"/>
</dbReference>
<protein>
    <submittedName>
        <fullName evidence="1">RBBP9/YdeN family alpha/beta hydrolase</fullName>
    </submittedName>
</protein>
<keyword evidence="1" id="KW-0378">Hydrolase</keyword>
<dbReference type="Proteomes" id="UP001597374">
    <property type="component" value="Unassembled WGS sequence"/>
</dbReference>
<proteinExistence type="predicted"/>
<evidence type="ECO:0000313" key="1">
    <source>
        <dbReference type="EMBL" id="MFD2246026.1"/>
    </source>
</evidence>
<dbReference type="InterPro" id="IPR029058">
    <property type="entry name" value="AB_hydrolase_fold"/>
</dbReference>
<dbReference type="InterPro" id="IPR010662">
    <property type="entry name" value="RBBP9/YdeN"/>
</dbReference>
<gene>
    <name evidence="1" type="ORF">ACFSKP_07145</name>
</gene>
<accession>A0ABW5CUB4</accession>
<comment type="caution">
    <text evidence="1">The sequence shown here is derived from an EMBL/GenBank/DDBJ whole genome shotgun (WGS) entry which is preliminary data.</text>
</comment>
<dbReference type="RefSeq" id="WP_250427686.1">
    <property type="nucleotide sequence ID" value="NZ_JALPRR010000001.1"/>
</dbReference>
<reference evidence="2" key="1">
    <citation type="journal article" date="2019" name="Int. J. Syst. Evol. Microbiol.">
        <title>The Global Catalogue of Microorganisms (GCM) 10K type strain sequencing project: providing services to taxonomists for standard genome sequencing and annotation.</title>
        <authorList>
            <consortium name="The Broad Institute Genomics Platform"/>
            <consortium name="The Broad Institute Genome Sequencing Center for Infectious Disease"/>
            <person name="Wu L."/>
            <person name="Ma J."/>
        </authorList>
    </citation>
    <scope>NUCLEOTIDE SEQUENCE [LARGE SCALE GENOMIC DNA]</scope>
    <source>
        <strain evidence="2">CGMCC 4.1782</strain>
    </source>
</reference>
<evidence type="ECO:0000313" key="2">
    <source>
        <dbReference type="Proteomes" id="UP001597374"/>
    </source>
</evidence>
<keyword evidence="2" id="KW-1185">Reference proteome</keyword>
<sequence>MPQTQIIHIPGLGNSGPEHWQTLWQAQQPGSIRVQQSDWDNPVCRDWVEKLQEVIEQASGKEIILVAHSLGCLTVAHWAQKYKANIKGALLVAPPEVELNVELKEVLDFAPFPKSKLPFRSILVASTDDDYLTIERAEYLAELWGSEFVNVGAKGHINSYSNLGDWPEGQELLAKLLP</sequence>
<organism evidence="1 2">
    <name type="scientific">Pontibacter ruber</name>
    <dbReference type="NCBI Taxonomy" id="1343895"/>
    <lineage>
        <taxon>Bacteria</taxon>
        <taxon>Pseudomonadati</taxon>
        <taxon>Bacteroidota</taxon>
        <taxon>Cytophagia</taxon>
        <taxon>Cytophagales</taxon>
        <taxon>Hymenobacteraceae</taxon>
        <taxon>Pontibacter</taxon>
    </lineage>
</organism>
<dbReference type="GO" id="GO:0016787">
    <property type="term" value="F:hydrolase activity"/>
    <property type="evidence" value="ECO:0007669"/>
    <property type="project" value="UniProtKB-KW"/>
</dbReference>
<dbReference type="SUPFAM" id="SSF53474">
    <property type="entry name" value="alpha/beta-Hydrolases"/>
    <property type="match status" value="1"/>
</dbReference>